<keyword evidence="4 7" id="KW-0686">Riboflavin biosynthesis</keyword>
<dbReference type="SUPFAM" id="SSF52121">
    <property type="entry name" value="Lumazine synthase"/>
    <property type="match status" value="1"/>
</dbReference>
<evidence type="ECO:0000256" key="2">
    <source>
        <dbReference type="ARBA" id="ARBA00007424"/>
    </source>
</evidence>
<evidence type="ECO:0000256" key="1">
    <source>
        <dbReference type="ARBA" id="ARBA00004917"/>
    </source>
</evidence>
<keyword evidence="9" id="KW-1185">Reference proteome</keyword>
<dbReference type="CDD" id="cd09209">
    <property type="entry name" value="Lumazine_synthase-I"/>
    <property type="match status" value="1"/>
</dbReference>
<name>A0ABN3UG81_9MICO</name>
<dbReference type="InterPro" id="IPR002180">
    <property type="entry name" value="LS/RS"/>
</dbReference>
<dbReference type="NCBIfam" id="TIGR00114">
    <property type="entry name" value="lumazine-synth"/>
    <property type="match status" value="1"/>
</dbReference>
<gene>
    <name evidence="7 8" type="primary">ribH</name>
    <name evidence="8" type="ORF">GCM10009867_00670</name>
</gene>
<feature type="active site" description="Proton donor" evidence="7">
    <location>
        <position position="87"/>
    </location>
</feature>
<feature type="binding site" evidence="7">
    <location>
        <position position="126"/>
    </location>
    <ligand>
        <name>(2S)-2-hydroxy-3-oxobutyl phosphate</name>
        <dbReference type="ChEBI" id="CHEBI:58830"/>
    </ligand>
</feature>
<keyword evidence="5 7" id="KW-0808">Transferase</keyword>
<feature type="binding site" evidence="7">
    <location>
        <position position="112"/>
    </location>
    <ligand>
        <name>5-amino-6-(D-ribitylamino)uracil</name>
        <dbReference type="ChEBI" id="CHEBI:15934"/>
    </ligand>
</feature>
<evidence type="ECO:0000313" key="8">
    <source>
        <dbReference type="EMBL" id="GAA2730077.1"/>
    </source>
</evidence>
<comment type="catalytic activity">
    <reaction evidence="6 7">
        <text>(2S)-2-hydroxy-3-oxobutyl phosphate + 5-amino-6-(D-ribitylamino)uracil = 6,7-dimethyl-8-(1-D-ribityl)lumazine + phosphate + 2 H2O + H(+)</text>
        <dbReference type="Rhea" id="RHEA:26152"/>
        <dbReference type="ChEBI" id="CHEBI:15377"/>
        <dbReference type="ChEBI" id="CHEBI:15378"/>
        <dbReference type="ChEBI" id="CHEBI:15934"/>
        <dbReference type="ChEBI" id="CHEBI:43474"/>
        <dbReference type="ChEBI" id="CHEBI:58201"/>
        <dbReference type="ChEBI" id="CHEBI:58830"/>
        <dbReference type="EC" id="2.5.1.78"/>
    </reaction>
</comment>
<evidence type="ECO:0000256" key="5">
    <source>
        <dbReference type="ARBA" id="ARBA00022679"/>
    </source>
</evidence>
<dbReference type="Proteomes" id="UP001501326">
    <property type="component" value="Unassembled WGS sequence"/>
</dbReference>
<dbReference type="InterPro" id="IPR034964">
    <property type="entry name" value="LS"/>
</dbReference>
<organism evidence="8 9">
    <name type="scientific">Pedococcus aerophilus</name>
    <dbReference type="NCBI Taxonomy" id="436356"/>
    <lineage>
        <taxon>Bacteria</taxon>
        <taxon>Bacillati</taxon>
        <taxon>Actinomycetota</taxon>
        <taxon>Actinomycetes</taxon>
        <taxon>Micrococcales</taxon>
        <taxon>Intrasporangiaceae</taxon>
        <taxon>Pedococcus</taxon>
    </lineage>
</organism>
<protein>
    <recommendedName>
        <fullName evidence="3 7">6,7-dimethyl-8-ribityllumazine synthase</fullName>
        <shortName evidence="7">DMRL synthase</shortName>
        <shortName evidence="7">LS</shortName>
        <shortName evidence="7">Lumazine synthase</shortName>
        <ecNumber evidence="3 7">2.5.1.78</ecNumber>
    </recommendedName>
</protein>
<evidence type="ECO:0000256" key="4">
    <source>
        <dbReference type="ARBA" id="ARBA00022619"/>
    </source>
</evidence>
<comment type="caution">
    <text evidence="8">The sequence shown here is derived from an EMBL/GenBank/DDBJ whole genome shotgun (WGS) entry which is preliminary data.</text>
</comment>
<dbReference type="EMBL" id="BAAARN010000001">
    <property type="protein sequence ID" value="GAA2730077.1"/>
    <property type="molecule type" value="Genomic_DNA"/>
</dbReference>
<feature type="binding site" evidence="7">
    <location>
        <begin position="79"/>
        <end position="81"/>
    </location>
    <ligand>
        <name>5-amino-6-(D-ribitylamino)uracil</name>
        <dbReference type="ChEBI" id="CHEBI:15934"/>
    </ligand>
</feature>
<dbReference type="PANTHER" id="PTHR21058">
    <property type="entry name" value="6,7-DIMETHYL-8-RIBITYLLUMAZINE SYNTHASE DMRL SYNTHASE LUMAZINE SYNTHASE"/>
    <property type="match status" value="1"/>
</dbReference>
<comment type="function">
    <text evidence="7">Catalyzes the formation of 6,7-dimethyl-8-ribityllumazine by condensation of 5-amino-6-(D-ribitylamino)uracil with 3,4-dihydroxy-2-butanone 4-phosphate. This is the penultimate step in the biosynthesis of riboflavin.</text>
</comment>
<dbReference type="Pfam" id="PF00885">
    <property type="entry name" value="DMRL_synthase"/>
    <property type="match status" value="1"/>
</dbReference>
<dbReference type="EC" id="2.5.1.78" evidence="3 7"/>
<evidence type="ECO:0000313" key="9">
    <source>
        <dbReference type="Proteomes" id="UP001501326"/>
    </source>
</evidence>
<dbReference type="HAMAP" id="MF_00178">
    <property type="entry name" value="Lumazine_synth"/>
    <property type="match status" value="1"/>
</dbReference>
<sequence length="156" mass="15588">MSGHGAPTIAVDGTGLRVAIVAASWHDVVMDGLVAGAVRGLADAGIESPAVVRVPGAVELSVACARLAPTHDALVALGVVIRGGTPHFDYVCSGVTTGLTQISITTGVPIGFGVLTCDDEQQALDRAGLEGSSEDKGHEAATAAVATAVTLRDLHV</sequence>
<accession>A0ABN3UG81</accession>
<dbReference type="InterPro" id="IPR036467">
    <property type="entry name" value="LS/RS_sf"/>
</dbReference>
<evidence type="ECO:0000256" key="7">
    <source>
        <dbReference type="HAMAP-Rule" id="MF_00178"/>
    </source>
</evidence>
<dbReference type="RefSeq" id="WP_344189145.1">
    <property type="nucleotide sequence ID" value="NZ_BAAARN010000001.1"/>
</dbReference>
<dbReference type="Gene3D" id="3.40.50.960">
    <property type="entry name" value="Lumazine/riboflavin synthase"/>
    <property type="match status" value="1"/>
</dbReference>
<feature type="binding site" evidence="7">
    <location>
        <begin position="84"/>
        <end position="85"/>
    </location>
    <ligand>
        <name>(2S)-2-hydroxy-3-oxobutyl phosphate</name>
        <dbReference type="ChEBI" id="CHEBI:58830"/>
    </ligand>
</feature>
<proteinExistence type="inferred from homology"/>
<feature type="binding site" evidence="7">
    <location>
        <position position="25"/>
    </location>
    <ligand>
        <name>5-amino-6-(D-ribitylamino)uracil</name>
        <dbReference type="ChEBI" id="CHEBI:15934"/>
    </ligand>
</feature>
<evidence type="ECO:0000256" key="3">
    <source>
        <dbReference type="ARBA" id="ARBA00012664"/>
    </source>
</evidence>
<dbReference type="PANTHER" id="PTHR21058:SF0">
    <property type="entry name" value="6,7-DIMETHYL-8-RIBITYLLUMAZINE SYNTHASE"/>
    <property type="match status" value="1"/>
</dbReference>
<comment type="pathway">
    <text evidence="1 7">Cofactor biosynthesis; riboflavin biosynthesis; riboflavin from 2-hydroxy-3-oxobutyl phosphate and 5-amino-6-(D-ribitylamino)uracil: step 1/2.</text>
</comment>
<comment type="similarity">
    <text evidence="2 7">Belongs to the DMRL synthase family.</text>
</comment>
<evidence type="ECO:0000256" key="6">
    <source>
        <dbReference type="ARBA" id="ARBA00048785"/>
    </source>
</evidence>
<feature type="binding site" evidence="7">
    <location>
        <begin position="57"/>
        <end position="59"/>
    </location>
    <ligand>
        <name>5-amino-6-(D-ribitylamino)uracil</name>
        <dbReference type="ChEBI" id="CHEBI:15934"/>
    </ligand>
</feature>
<reference evidence="8 9" key="1">
    <citation type="journal article" date="2019" name="Int. J. Syst. Evol. Microbiol.">
        <title>The Global Catalogue of Microorganisms (GCM) 10K type strain sequencing project: providing services to taxonomists for standard genome sequencing and annotation.</title>
        <authorList>
            <consortium name="The Broad Institute Genomics Platform"/>
            <consortium name="The Broad Institute Genome Sequencing Center for Infectious Disease"/>
            <person name="Wu L."/>
            <person name="Ma J."/>
        </authorList>
    </citation>
    <scope>NUCLEOTIDE SEQUENCE [LARGE SCALE GENOMIC DNA]</scope>
    <source>
        <strain evidence="8 9">JCM 16378</strain>
    </source>
</reference>